<proteinExistence type="predicted"/>
<name>A0A8T9PYS2_9BACT</name>
<keyword evidence="1" id="KW-1133">Transmembrane helix</keyword>
<feature type="transmembrane region" description="Helical" evidence="1">
    <location>
        <begin position="59"/>
        <end position="79"/>
    </location>
</feature>
<protein>
    <submittedName>
        <fullName evidence="2">Uncharacterized protein</fullName>
    </submittedName>
</protein>
<keyword evidence="1" id="KW-0472">Membrane</keyword>
<feature type="transmembrane region" description="Helical" evidence="1">
    <location>
        <begin position="198"/>
        <end position="217"/>
    </location>
</feature>
<dbReference type="EMBL" id="CP095046">
    <property type="protein sequence ID" value="UOQ70394.1"/>
    <property type="molecule type" value="Genomic_DNA"/>
</dbReference>
<organism evidence="2 3">
    <name type="scientific">Hymenobacter cellulosilyticus</name>
    <dbReference type="NCBI Taxonomy" id="2932248"/>
    <lineage>
        <taxon>Bacteria</taxon>
        <taxon>Pseudomonadati</taxon>
        <taxon>Bacteroidota</taxon>
        <taxon>Cytophagia</taxon>
        <taxon>Cytophagales</taxon>
        <taxon>Hymenobacteraceae</taxon>
        <taxon>Hymenobacter</taxon>
    </lineage>
</organism>
<feature type="transmembrane region" description="Helical" evidence="1">
    <location>
        <begin position="157"/>
        <end position="178"/>
    </location>
</feature>
<keyword evidence="1" id="KW-0812">Transmembrane</keyword>
<dbReference type="Proteomes" id="UP000831796">
    <property type="component" value="Chromosome"/>
</dbReference>
<gene>
    <name evidence="2" type="ORF">MUN79_16795</name>
</gene>
<dbReference type="AlphaFoldDB" id="A0A8T9PYS2"/>
<feature type="transmembrane region" description="Helical" evidence="1">
    <location>
        <begin position="6"/>
        <end position="27"/>
    </location>
</feature>
<accession>A0A8T9PYS2</accession>
<reference evidence="2" key="1">
    <citation type="submission" date="2022-04" db="EMBL/GenBank/DDBJ databases">
        <title>Hymenobacter sp. isolated from the air.</title>
        <authorList>
            <person name="Won M."/>
            <person name="Lee C.-M."/>
            <person name="Woen H.-Y."/>
            <person name="Kwon S.-W."/>
        </authorList>
    </citation>
    <scope>NUCLEOTIDE SEQUENCE</scope>
    <source>
        <strain evidence="2">5116S-3</strain>
    </source>
</reference>
<evidence type="ECO:0000256" key="1">
    <source>
        <dbReference type="SAM" id="Phobius"/>
    </source>
</evidence>
<sequence length="231" mass="25162">MQAVPATLSLAFVLTTALTVGLFYLAAGRSRPTLYGLLAWLAGQAVVVLTGFYDAPQALPPRLLLAIGPPLLLTAALLLTERGRRYLDTLHPQWLTLLHVVRLPVELVLLGLFVYGAVPELMTLEGRNWDILSGLSAPVVYYLAYQRRQLGSTALLIWNGFGLLLLLNVVFYAVLAVPGPLQRFGFGQPNVAVLHFPFVWLPGCVVPLVLLAHLAAIRQLARARKVVPAVC</sequence>
<dbReference type="KEGG" id="hcu:MUN79_16795"/>
<evidence type="ECO:0000313" key="3">
    <source>
        <dbReference type="Proteomes" id="UP000831796"/>
    </source>
</evidence>
<evidence type="ECO:0000313" key="2">
    <source>
        <dbReference type="EMBL" id="UOQ70394.1"/>
    </source>
</evidence>
<keyword evidence="3" id="KW-1185">Reference proteome</keyword>
<feature type="transmembrane region" description="Helical" evidence="1">
    <location>
        <begin position="34"/>
        <end position="53"/>
    </location>
</feature>
<dbReference type="RefSeq" id="WP_244673816.1">
    <property type="nucleotide sequence ID" value="NZ_CP095046.1"/>
</dbReference>